<comment type="catalytic activity">
    <reaction evidence="1">
        <text>ATP + protein L-histidine = ADP + protein N-phospho-L-histidine.</text>
        <dbReference type="EC" id="2.7.13.3"/>
    </reaction>
</comment>
<dbReference type="STRING" id="1777138.AWB77_05561"/>
<keyword evidence="5" id="KW-0418">Kinase</keyword>
<organism evidence="5 6">
    <name type="scientific">Caballeronia fortuita</name>
    <dbReference type="NCBI Taxonomy" id="1777138"/>
    <lineage>
        <taxon>Bacteria</taxon>
        <taxon>Pseudomonadati</taxon>
        <taxon>Pseudomonadota</taxon>
        <taxon>Betaproteobacteria</taxon>
        <taxon>Burkholderiales</taxon>
        <taxon>Burkholderiaceae</taxon>
        <taxon>Caballeronia</taxon>
    </lineage>
</organism>
<evidence type="ECO:0000256" key="2">
    <source>
        <dbReference type="ARBA" id="ARBA00012438"/>
    </source>
</evidence>
<keyword evidence="5" id="KW-0808">Transferase</keyword>
<sequence length="374" mass="39083">MTTSFSSAVEPEGDESFDAAVAGNDGVLVLDAAQRCLSADAVLAHLFDLDPAALSGRALADTSLPRPLVAVLAEAADAALAGNGTRRAHVTLSEADAPRAFSIIALPGPDCVTLIVSPAAGASDAGQGVADRIAHLRAEAALFMRDHVLSVVSHDLRGPLNAIHSWGYVLERKVDANDPAAQRALAGIRSGVEQQVKLIEQSVDTTRAETKALQVALAPVAVRPLLEKSASLARAGVARARNVTIEIESPLAEEQLEGDAERLLQTLWLMLAFASEASPAGATVRASSNIEGSMWRTDVRFTVSAQALGDTSSPHVLEAFARRQALEPREGGRIAWGLALCKRVSEAHGGAFEHGDIVDNADVTLSVRVPVAGM</sequence>
<feature type="domain" description="Histidine kinase" evidence="4">
    <location>
        <begin position="151"/>
        <end position="373"/>
    </location>
</feature>
<dbReference type="CDD" id="cd00082">
    <property type="entry name" value="HisKA"/>
    <property type="match status" value="1"/>
</dbReference>
<evidence type="ECO:0000256" key="3">
    <source>
        <dbReference type="ARBA" id="ARBA00022553"/>
    </source>
</evidence>
<evidence type="ECO:0000313" key="6">
    <source>
        <dbReference type="Proteomes" id="UP000054903"/>
    </source>
</evidence>
<reference evidence="5" key="1">
    <citation type="submission" date="2016-01" db="EMBL/GenBank/DDBJ databases">
        <authorList>
            <person name="Peeters C."/>
        </authorList>
    </citation>
    <scope>NUCLEOTIDE SEQUENCE</scope>
    <source>
        <strain evidence="5">LMG 29320</strain>
    </source>
</reference>
<keyword evidence="3" id="KW-0597">Phosphoprotein</keyword>
<comment type="caution">
    <text evidence="5">The sequence shown here is derived from an EMBL/GenBank/DDBJ whole genome shotgun (WGS) entry which is preliminary data.</text>
</comment>
<dbReference type="InterPro" id="IPR005467">
    <property type="entry name" value="His_kinase_dom"/>
</dbReference>
<dbReference type="PANTHER" id="PTHR43547">
    <property type="entry name" value="TWO-COMPONENT HISTIDINE KINASE"/>
    <property type="match status" value="1"/>
</dbReference>
<dbReference type="PROSITE" id="PS50109">
    <property type="entry name" value="HIS_KIN"/>
    <property type="match status" value="1"/>
</dbReference>
<dbReference type="AlphaFoldDB" id="A0A158DNA2"/>
<evidence type="ECO:0000256" key="1">
    <source>
        <dbReference type="ARBA" id="ARBA00000085"/>
    </source>
</evidence>
<evidence type="ECO:0000259" key="4">
    <source>
        <dbReference type="PROSITE" id="PS50109"/>
    </source>
</evidence>
<dbReference type="SUPFAM" id="SSF55874">
    <property type="entry name" value="ATPase domain of HSP90 chaperone/DNA topoisomerase II/histidine kinase"/>
    <property type="match status" value="1"/>
</dbReference>
<evidence type="ECO:0000313" key="5">
    <source>
        <dbReference type="EMBL" id="SAK95973.1"/>
    </source>
</evidence>
<dbReference type="Gene3D" id="3.30.565.10">
    <property type="entry name" value="Histidine kinase-like ATPase, C-terminal domain"/>
    <property type="match status" value="1"/>
</dbReference>
<dbReference type="PANTHER" id="PTHR43547:SF2">
    <property type="entry name" value="HYBRID SIGNAL TRANSDUCTION HISTIDINE KINASE C"/>
    <property type="match status" value="1"/>
</dbReference>
<dbReference type="InterPro" id="IPR003661">
    <property type="entry name" value="HisK_dim/P_dom"/>
</dbReference>
<name>A0A158DNA2_9BURK</name>
<dbReference type="Proteomes" id="UP000054903">
    <property type="component" value="Unassembled WGS sequence"/>
</dbReference>
<dbReference type="GO" id="GO:0000155">
    <property type="term" value="F:phosphorelay sensor kinase activity"/>
    <property type="evidence" value="ECO:0007669"/>
    <property type="project" value="InterPro"/>
</dbReference>
<keyword evidence="6" id="KW-1185">Reference proteome</keyword>
<dbReference type="InterPro" id="IPR036097">
    <property type="entry name" value="HisK_dim/P_sf"/>
</dbReference>
<dbReference type="Gene3D" id="1.10.287.130">
    <property type="match status" value="1"/>
</dbReference>
<protein>
    <recommendedName>
        <fullName evidence="2">histidine kinase</fullName>
        <ecNumber evidence="2">2.7.13.3</ecNumber>
    </recommendedName>
</protein>
<accession>A0A158DNA2</accession>
<dbReference type="EMBL" id="FCNX02000017">
    <property type="protein sequence ID" value="SAK95973.1"/>
    <property type="molecule type" value="Genomic_DNA"/>
</dbReference>
<dbReference type="RefSeq" id="WP_244158667.1">
    <property type="nucleotide sequence ID" value="NZ_FCNX02000017.1"/>
</dbReference>
<dbReference type="Pfam" id="PF00512">
    <property type="entry name" value="HisKA"/>
    <property type="match status" value="1"/>
</dbReference>
<proteinExistence type="predicted"/>
<dbReference type="SMART" id="SM00388">
    <property type="entry name" value="HisKA"/>
    <property type="match status" value="1"/>
</dbReference>
<dbReference type="InterPro" id="IPR036890">
    <property type="entry name" value="HATPase_C_sf"/>
</dbReference>
<dbReference type="EC" id="2.7.13.3" evidence="2"/>
<dbReference type="SUPFAM" id="SSF47384">
    <property type="entry name" value="Homodimeric domain of signal transducing histidine kinase"/>
    <property type="match status" value="1"/>
</dbReference>
<gene>
    <name evidence="5" type="ORF">AWB77_05561</name>
</gene>